<reference evidence="2 3" key="1">
    <citation type="submission" date="2015-11" db="EMBL/GenBank/DDBJ databases">
        <title>Draft genome sequence of Paramesorhizobium deserti A-3-E, a strain highly resistant to diverse beta-lactam antibiotics.</title>
        <authorList>
            <person name="Lv R."/>
            <person name="Yang X."/>
            <person name="Fang N."/>
            <person name="Guo J."/>
            <person name="Luo X."/>
            <person name="Peng F."/>
            <person name="Yang R."/>
            <person name="Cui Y."/>
            <person name="Fang C."/>
            <person name="Song Y."/>
        </authorList>
    </citation>
    <scope>NUCLEOTIDE SEQUENCE [LARGE SCALE GENOMIC DNA]</scope>
    <source>
        <strain evidence="2 3">A-3-E</strain>
    </source>
</reference>
<evidence type="ECO:0000256" key="1">
    <source>
        <dbReference type="SAM" id="MobiDB-lite"/>
    </source>
</evidence>
<feature type="region of interest" description="Disordered" evidence="1">
    <location>
        <begin position="71"/>
        <end position="99"/>
    </location>
</feature>
<sequence>MTKLQKLLADRKIAANDNHPEIDQKDIPVCDVNHWLGYMDRGKGFTGSEPHPYRERPRQIVSRFASVRWPDIKTPPAPVNDNGPSRTGRAPTKHDKKCAGEGLPVEHEIKSGRIAGYLWEVAADVRECYETANAPVITTRWYGHDAGNAVSMERRILAHRACQMMRYRLMHLWRPLIDACVFGKKMGDIGREYGGNSEDAAKLGRQKVIDALIFAREVFWDLRTFAREDAANSMADGPLPTRNTFALGRKAGEIPDFINQAANSNMRSIRAVA</sequence>
<proteinExistence type="predicted"/>
<accession>A0A135HZD0</accession>
<comment type="caution">
    <text evidence="2">The sequence shown here is derived from an EMBL/GenBank/DDBJ whole genome shotgun (WGS) entry which is preliminary data.</text>
</comment>
<dbReference type="Proteomes" id="UP000070107">
    <property type="component" value="Unassembled WGS sequence"/>
</dbReference>
<keyword evidence="3" id="KW-1185">Reference proteome</keyword>
<evidence type="ECO:0000313" key="3">
    <source>
        <dbReference type="Proteomes" id="UP000070107"/>
    </source>
</evidence>
<name>A0A135HZD0_9HYPH</name>
<evidence type="ECO:0000313" key="2">
    <source>
        <dbReference type="EMBL" id="KXF78547.1"/>
    </source>
</evidence>
<gene>
    <name evidence="2" type="ORF">ATN84_01775</name>
</gene>
<dbReference type="EMBL" id="LNTU01000001">
    <property type="protein sequence ID" value="KXF78547.1"/>
    <property type="molecule type" value="Genomic_DNA"/>
</dbReference>
<dbReference type="STRING" id="1494590.ATN84_01775"/>
<dbReference type="AlphaFoldDB" id="A0A135HZD0"/>
<protein>
    <submittedName>
        <fullName evidence="2">Uncharacterized protein</fullName>
    </submittedName>
</protein>
<organism evidence="2 3">
    <name type="scientific">Paramesorhizobium deserti</name>
    <dbReference type="NCBI Taxonomy" id="1494590"/>
    <lineage>
        <taxon>Bacteria</taxon>
        <taxon>Pseudomonadati</taxon>
        <taxon>Pseudomonadota</taxon>
        <taxon>Alphaproteobacteria</taxon>
        <taxon>Hyphomicrobiales</taxon>
        <taxon>Phyllobacteriaceae</taxon>
        <taxon>Paramesorhizobium</taxon>
    </lineage>
</organism>